<dbReference type="Gene3D" id="3.40.50.2000">
    <property type="entry name" value="Glycogen Phosphorylase B"/>
    <property type="match status" value="2"/>
</dbReference>
<evidence type="ECO:0000259" key="1">
    <source>
        <dbReference type="Pfam" id="PF03033"/>
    </source>
</evidence>
<organism evidence="3 4">
    <name type="scientific">Haloferula helveola</name>
    <dbReference type="NCBI Taxonomy" id="490095"/>
    <lineage>
        <taxon>Bacteria</taxon>
        <taxon>Pseudomonadati</taxon>
        <taxon>Verrucomicrobiota</taxon>
        <taxon>Verrucomicrobiia</taxon>
        <taxon>Verrucomicrobiales</taxon>
        <taxon>Verrucomicrobiaceae</taxon>
        <taxon>Haloferula</taxon>
    </lineage>
</organism>
<keyword evidence="3" id="KW-0808">Transferase</keyword>
<gene>
    <name evidence="3" type="ORF">HAHE_05160</name>
</gene>
<dbReference type="GO" id="GO:0016740">
    <property type="term" value="F:transferase activity"/>
    <property type="evidence" value="ECO:0007669"/>
    <property type="project" value="UniProtKB-KW"/>
</dbReference>
<dbReference type="CDD" id="cd03784">
    <property type="entry name" value="GT1_Gtf-like"/>
    <property type="match status" value="1"/>
</dbReference>
<sequence>MRFLISTLGSFGDVAPFISIALGLKERGHEVLFVVNPYHRKVLEKWGLEMVPAGDAEAMESRFRDPRVNHLLHVIDYLSEAATAELREHYDAIAANITPDTVIVYRGTMLAPRLVEEKFGNPACGVYLTAIELSGVEDRPQGLGHIFNPVMRHMPARLFSFAEKVYFKRFIDRPLLPAVNGLRQEIGLPKVEGHIRNWLMGTRMTIGLYPEWYGFGGKHLTPSFRNTGFAFLPTDETTPLDPALEAFLADGPPPVVISRGSALRYADDLVERIQSACRELGQRSLLLSFDHQGPPEVDGDHCVSAPVSIGRVLPRCKALVHRGGVGAMADALRFGIPQLILGQSIDHPDNGERVTRLSAGRWLFTLTTTYRMMVRALDAVVNDPAIAAGAREISDRFDVDGWMEETLDLIESIGPGEVSGKTQPVSRSA</sequence>
<proteinExistence type="predicted"/>
<dbReference type="PANTHER" id="PTHR48050:SF13">
    <property type="entry name" value="STEROL 3-BETA-GLUCOSYLTRANSFERASE UGT80A2"/>
    <property type="match status" value="1"/>
</dbReference>
<dbReference type="InterPro" id="IPR002213">
    <property type="entry name" value="UDP_glucos_trans"/>
</dbReference>
<dbReference type="InterPro" id="IPR050426">
    <property type="entry name" value="Glycosyltransferase_28"/>
</dbReference>
<dbReference type="Pfam" id="PF06722">
    <property type="entry name" value="EryCIII-like_C"/>
    <property type="match status" value="1"/>
</dbReference>
<evidence type="ECO:0000259" key="2">
    <source>
        <dbReference type="Pfam" id="PF06722"/>
    </source>
</evidence>
<dbReference type="PANTHER" id="PTHR48050">
    <property type="entry name" value="STEROL 3-BETA-GLUCOSYLTRANSFERASE"/>
    <property type="match status" value="1"/>
</dbReference>
<protein>
    <submittedName>
        <fullName evidence="3">UDP-glucoronosyl and UDP-glucosyl transferase</fullName>
    </submittedName>
</protein>
<name>A0ABN6GZE8_9BACT</name>
<dbReference type="Proteomes" id="UP001374893">
    <property type="component" value="Chromosome"/>
</dbReference>
<accession>A0ABN6GZE8</accession>
<reference evidence="3 4" key="1">
    <citation type="submission" date="2021-06" db="EMBL/GenBank/DDBJ databases">
        <title>Complete genome of Haloferula helveola possessing various polysaccharide degrading enzymes.</title>
        <authorList>
            <person name="Takami H."/>
            <person name="Huang C."/>
            <person name="Hamasaki K."/>
        </authorList>
    </citation>
    <scope>NUCLEOTIDE SEQUENCE [LARGE SCALE GENOMIC DNA]</scope>
    <source>
        <strain evidence="3 4">CN-1</strain>
    </source>
</reference>
<dbReference type="Pfam" id="PF03033">
    <property type="entry name" value="Glyco_transf_28"/>
    <property type="match status" value="1"/>
</dbReference>
<keyword evidence="4" id="KW-1185">Reference proteome</keyword>
<dbReference type="InterPro" id="IPR004276">
    <property type="entry name" value="GlycoTrans_28_N"/>
</dbReference>
<feature type="domain" description="Erythromycin biosynthesis protein CIII-like C-terminal" evidence="2">
    <location>
        <begin position="306"/>
        <end position="395"/>
    </location>
</feature>
<feature type="domain" description="Glycosyltransferase family 28 N-terminal" evidence="1">
    <location>
        <begin position="4"/>
        <end position="61"/>
    </location>
</feature>
<dbReference type="InterPro" id="IPR010610">
    <property type="entry name" value="EryCIII-like_C"/>
</dbReference>
<evidence type="ECO:0000313" key="4">
    <source>
        <dbReference type="Proteomes" id="UP001374893"/>
    </source>
</evidence>
<dbReference type="RefSeq" id="WP_338688353.1">
    <property type="nucleotide sequence ID" value="NZ_AP024702.1"/>
</dbReference>
<dbReference type="EMBL" id="AP024702">
    <property type="protein sequence ID" value="BCX46608.1"/>
    <property type="molecule type" value="Genomic_DNA"/>
</dbReference>
<evidence type="ECO:0000313" key="3">
    <source>
        <dbReference type="EMBL" id="BCX46608.1"/>
    </source>
</evidence>
<dbReference type="SUPFAM" id="SSF53756">
    <property type="entry name" value="UDP-Glycosyltransferase/glycogen phosphorylase"/>
    <property type="match status" value="1"/>
</dbReference>